<evidence type="ECO:0000313" key="2">
    <source>
        <dbReference type="Proteomes" id="UP001174196"/>
    </source>
</evidence>
<reference evidence="1" key="1">
    <citation type="submission" date="2022-08" db="EMBL/GenBank/DDBJ databases">
        <title>Polycladomyces zharkentsis sp. nov., a novel thermophilic CMC and starch-degrading bacterium isolated from a geothermal spring in Kazakhstan.</title>
        <authorList>
            <person name="Mashzhan A."/>
            <person name="Kistaubaeva A."/>
            <person name="Javier-Lopez R."/>
            <person name="Birkeland N.-K."/>
        </authorList>
    </citation>
    <scope>NUCLEOTIDE SEQUENCE</scope>
    <source>
        <strain evidence="1">KSR 13</strain>
    </source>
</reference>
<organism evidence="1 2">
    <name type="scientific">Polycladomyces subterraneus</name>
    <dbReference type="NCBI Taxonomy" id="1016997"/>
    <lineage>
        <taxon>Bacteria</taxon>
        <taxon>Bacillati</taxon>
        <taxon>Bacillota</taxon>
        <taxon>Bacilli</taxon>
        <taxon>Bacillales</taxon>
        <taxon>Thermoactinomycetaceae</taxon>
        <taxon>Polycladomyces</taxon>
    </lineage>
</organism>
<sequence length="266" mass="30571">MAIRKINNKMEKSEVLLTDPILQPHIPETHWYSPKTFWMMLGIYPTVFIKPNTGLRGSGIIRVQRLKSKMFEVRFDDKVKKVPQSDLITEVTQLIEPDMQYFVQEGINLATVYNGRPFDIRIIMHKPENRWNLCGWVAKVAGPNQFVTNYAKGGKAFALEKVLKDAGFKNIEKILQTLGKIAHRTSHVLDKSFSDLRILGIDAALDKKGKVWFIEANTRPGYNLFRDLGDQVMFHRIITTHHYIHAKYKEVVAASTSQVTAFNLEK</sequence>
<dbReference type="Pfam" id="PF14398">
    <property type="entry name" value="ATPgrasp_YheCD"/>
    <property type="match status" value="1"/>
</dbReference>
<protein>
    <submittedName>
        <fullName evidence="1">YheC/YheD family protein</fullName>
    </submittedName>
</protein>
<dbReference type="SUPFAM" id="SSF56059">
    <property type="entry name" value="Glutathione synthetase ATP-binding domain-like"/>
    <property type="match status" value="1"/>
</dbReference>
<dbReference type="RefSeq" id="WP_301238836.1">
    <property type="nucleotide sequence ID" value="NZ_JANRHH010000036.1"/>
</dbReference>
<proteinExistence type="predicted"/>
<accession>A0ABT8IMW7</accession>
<comment type="caution">
    <text evidence="1">The sequence shown here is derived from an EMBL/GenBank/DDBJ whole genome shotgun (WGS) entry which is preliminary data.</text>
</comment>
<dbReference type="Proteomes" id="UP001174196">
    <property type="component" value="Unassembled WGS sequence"/>
</dbReference>
<dbReference type="EMBL" id="JANRHH010000036">
    <property type="protein sequence ID" value="MDN4594155.1"/>
    <property type="molecule type" value="Genomic_DNA"/>
</dbReference>
<name>A0ABT8IMW7_9BACL</name>
<gene>
    <name evidence="1" type="ORF">NWF35_09600</name>
</gene>
<dbReference type="Gene3D" id="3.30.470.20">
    <property type="entry name" value="ATP-grasp fold, B domain"/>
    <property type="match status" value="1"/>
</dbReference>
<evidence type="ECO:0000313" key="1">
    <source>
        <dbReference type="EMBL" id="MDN4594155.1"/>
    </source>
</evidence>
<dbReference type="InterPro" id="IPR026838">
    <property type="entry name" value="YheC/D"/>
</dbReference>
<keyword evidence="2" id="KW-1185">Reference proteome</keyword>